<evidence type="ECO:0000259" key="8">
    <source>
        <dbReference type="PROSITE" id="PS51324"/>
    </source>
</evidence>
<proteinExistence type="predicted"/>
<comment type="cofactor">
    <cofactor evidence="1 6">
        <name>FAD</name>
        <dbReference type="ChEBI" id="CHEBI:57692"/>
    </cofactor>
</comment>
<keyword evidence="3 6" id="KW-0274">FAD</keyword>
<organism evidence="9 10">
    <name type="scientific">Aphis glycines</name>
    <name type="common">Soybean aphid</name>
    <dbReference type="NCBI Taxonomy" id="307491"/>
    <lineage>
        <taxon>Eukaryota</taxon>
        <taxon>Metazoa</taxon>
        <taxon>Ecdysozoa</taxon>
        <taxon>Arthropoda</taxon>
        <taxon>Hexapoda</taxon>
        <taxon>Insecta</taxon>
        <taxon>Pterygota</taxon>
        <taxon>Neoptera</taxon>
        <taxon>Paraneoptera</taxon>
        <taxon>Hemiptera</taxon>
        <taxon>Sternorrhyncha</taxon>
        <taxon>Aphidomorpha</taxon>
        <taxon>Aphidoidea</taxon>
        <taxon>Aphididae</taxon>
        <taxon>Aphidini</taxon>
        <taxon>Aphis</taxon>
        <taxon>Aphis</taxon>
    </lineage>
</organism>
<reference evidence="9 10" key="1">
    <citation type="submission" date="2019-08" db="EMBL/GenBank/DDBJ databases">
        <title>The genome of the soybean aphid Biotype 1, its phylome, world population structure and adaptation to the North American continent.</title>
        <authorList>
            <person name="Giordano R."/>
            <person name="Donthu R.K."/>
            <person name="Hernandez A.G."/>
            <person name="Wright C.L."/>
            <person name="Zimin A.V."/>
        </authorList>
    </citation>
    <scope>NUCLEOTIDE SEQUENCE [LARGE SCALE GENOMIC DNA]</scope>
    <source>
        <tissue evidence="9">Whole aphids</tissue>
    </source>
</reference>
<evidence type="ECO:0000313" key="9">
    <source>
        <dbReference type="EMBL" id="KAE9522034.1"/>
    </source>
</evidence>
<evidence type="ECO:0000256" key="6">
    <source>
        <dbReference type="RuleBase" id="RU371123"/>
    </source>
</evidence>
<keyword evidence="10" id="KW-1185">Reference proteome</keyword>
<dbReference type="InterPro" id="IPR017905">
    <property type="entry name" value="ERV/ALR_sulphydryl_oxidase"/>
</dbReference>
<dbReference type="SUPFAM" id="SSF69000">
    <property type="entry name" value="FAD-dependent thiol oxidase"/>
    <property type="match status" value="1"/>
</dbReference>
<evidence type="ECO:0000256" key="4">
    <source>
        <dbReference type="ARBA" id="ARBA00023002"/>
    </source>
</evidence>
<keyword evidence="2 6" id="KW-0285">Flavoprotein</keyword>
<dbReference type="EC" id="1.8.3.2" evidence="6"/>
<evidence type="ECO:0000256" key="3">
    <source>
        <dbReference type="ARBA" id="ARBA00022827"/>
    </source>
</evidence>
<keyword evidence="5" id="KW-1015">Disulfide bond</keyword>
<protein>
    <recommendedName>
        <fullName evidence="6">Sulfhydryl oxidase</fullName>
        <ecNumber evidence="6">1.8.3.2</ecNumber>
    </recommendedName>
</protein>
<keyword evidence="4 6" id="KW-0560">Oxidoreductase</keyword>
<comment type="catalytic activity">
    <reaction evidence="6">
        <text>2 R'C(R)SH + O2 = R'C(R)S-S(R)CR' + H2O2</text>
        <dbReference type="Rhea" id="RHEA:17357"/>
        <dbReference type="ChEBI" id="CHEBI:15379"/>
        <dbReference type="ChEBI" id="CHEBI:16240"/>
        <dbReference type="ChEBI" id="CHEBI:16520"/>
        <dbReference type="ChEBI" id="CHEBI:17412"/>
        <dbReference type="EC" id="1.8.3.2"/>
    </reaction>
</comment>
<dbReference type="InterPro" id="IPR036774">
    <property type="entry name" value="ERV/ALR_sulphydryl_oxid_sf"/>
</dbReference>
<evidence type="ECO:0000256" key="2">
    <source>
        <dbReference type="ARBA" id="ARBA00022630"/>
    </source>
</evidence>
<accession>A0A6G0SVP9</accession>
<feature type="region of interest" description="Disordered" evidence="7">
    <location>
        <begin position="370"/>
        <end position="393"/>
    </location>
</feature>
<dbReference type="AlphaFoldDB" id="A0A6G0SVP9"/>
<evidence type="ECO:0000313" key="10">
    <source>
        <dbReference type="Proteomes" id="UP000475862"/>
    </source>
</evidence>
<evidence type="ECO:0000256" key="1">
    <source>
        <dbReference type="ARBA" id="ARBA00001974"/>
    </source>
</evidence>
<feature type="domain" description="ERV/ALR sulfhydryl oxidase" evidence="8">
    <location>
        <begin position="114"/>
        <end position="222"/>
    </location>
</feature>
<evidence type="ECO:0000256" key="5">
    <source>
        <dbReference type="ARBA" id="ARBA00023157"/>
    </source>
</evidence>
<feature type="compositionally biased region" description="Low complexity" evidence="7">
    <location>
        <begin position="382"/>
        <end position="393"/>
    </location>
</feature>
<dbReference type="EMBL" id="VYZN01001684">
    <property type="protein sequence ID" value="KAE9522034.1"/>
    <property type="molecule type" value="Genomic_DNA"/>
</dbReference>
<sequence length="393" mass="44066">MVYLRKNGTTDDDDDDAGGGGGGGGDDDDVNVAIGKRVFNAVRASTGVLDGIADCVRKFADTVDAFMEIVDKSAELQMNGEISAAYMRDLTDCVDAVRDLYGVPKRRPVRIDVSKLNLNVWGNAYWDVLHCASVLIQEAYYRKRVNTLLNFPALVYNIDNILPCPVCLGHYLQIKNGRENASVLQAMSFGLLVYGMFSFHSLINKNIRKPGEFTDLDFAIKYKCFARSSADRAINYGIIPCRVLFHSERHVRLAVLLNIVYRVDLFRASNDLERAYAEKPLGPEDLERERESFGATITEQIDVNDRETARVVGFCHRNAYPPPELNVWSFESLDNFRHVAEYWIAAIDCKPQHTYTVLFKNKQTVTIQNNTLSSPLLPPPSTTTTTTTTTDNP</sequence>
<dbReference type="PROSITE" id="PS51324">
    <property type="entry name" value="ERV_ALR"/>
    <property type="match status" value="1"/>
</dbReference>
<comment type="caution">
    <text evidence="9">The sequence shown here is derived from an EMBL/GenBank/DDBJ whole genome shotgun (WGS) entry which is preliminary data.</text>
</comment>
<evidence type="ECO:0000256" key="7">
    <source>
        <dbReference type="SAM" id="MobiDB-lite"/>
    </source>
</evidence>
<dbReference type="Gene3D" id="1.20.120.310">
    <property type="entry name" value="ERV/ALR sulfhydryl oxidase domain"/>
    <property type="match status" value="1"/>
</dbReference>
<dbReference type="Proteomes" id="UP000475862">
    <property type="component" value="Unassembled WGS sequence"/>
</dbReference>
<feature type="region of interest" description="Disordered" evidence="7">
    <location>
        <begin position="1"/>
        <end position="28"/>
    </location>
</feature>
<gene>
    <name evidence="9" type="ORF">AGLY_017554</name>
</gene>
<dbReference type="GO" id="GO:0016972">
    <property type="term" value="F:thiol oxidase activity"/>
    <property type="evidence" value="ECO:0007669"/>
    <property type="project" value="UniProtKB-EC"/>
</dbReference>
<name>A0A6G0SVP9_APHGL</name>